<keyword evidence="1" id="KW-0472">Membrane</keyword>
<keyword evidence="1" id="KW-1133">Transmembrane helix</keyword>
<comment type="similarity">
    <text evidence="1">Belongs to the Brp/Blh beta-carotene diooxygenase family.</text>
</comment>
<dbReference type="GO" id="GO:0005886">
    <property type="term" value="C:plasma membrane"/>
    <property type="evidence" value="ECO:0007669"/>
    <property type="project" value="UniProtKB-SubCell"/>
</dbReference>
<dbReference type="OrthoDB" id="882441at2"/>
<keyword evidence="1" id="KW-1003">Cell membrane</keyword>
<dbReference type="GO" id="GO:0003834">
    <property type="term" value="F:beta-carotene 15,15'-dioxygenase activity"/>
    <property type="evidence" value="ECO:0007669"/>
    <property type="project" value="UniProtKB-EC"/>
</dbReference>
<feature type="transmembrane region" description="Helical" evidence="1">
    <location>
        <begin position="167"/>
        <end position="193"/>
    </location>
</feature>
<name>A0A259U2F4_9BACT</name>
<feature type="transmembrane region" description="Helical" evidence="1">
    <location>
        <begin position="214"/>
        <end position="240"/>
    </location>
</feature>
<keyword evidence="1" id="KW-0408">Iron</keyword>
<comment type="cofactor">
    <cofactor evidence="1">
        <name>Fe(2+)</name>
        <dbReference type="ChEBI" id="CHEBI:29033"/>
    </cofactor>
</comment>
<comment type="function">
    <text evidence="1">Catalyzes the cleavage of beta-carotene at its central double bond (15,15') to yield two molecules of all-trans-retinal.</text>
</comment>
<feature type="transmembrane region" description="Helical" evidence="1">
    <location>
        <begin position="30"/>
        <end position="48"/>
    </location>
</feature>
<dbReference type="EMBL" id="MQWB01000001">
    <property type="protein sequence ID" value="OZC04130.1"/>
    <property type="molecule type" value="Genomic_DNA"/>
</dbReference>
<dbReference type="GO" id="GO:0010436">
    <property type="term" value="F:carotenoid dioxygenase activity"/>
    <property type="evidence" value="ECO:0007669"/>
    <property type="project" value="UniProtKB-UniRule"/>
</dbReference>
<comment type="subcellular location">
    <subcellularLocation>
        <location evidence="1">Cell membrane</location>
        <topology evidence="1">Multi-pass membrane protein</topology>
    </subcellularLocation>
</comment>
<keyword evidence="1" id="KW-0223">Dioxygenase</keyword>
<evidence type="ECO:0000313" key="2">
    <source>
        <dbReference type="EMBL" id="OZC04130.1"/>
    </source>
</evidence>
<keyword evidence="1" id="KW-0812">Transmembrane</keyword>
<feature type="binding site" evidence="1">
    <location>
        <position position="48"/>
    </location>
    <ligand>
        <name>Fe cation</name>
        <dbReference type="ChEBI" id="CHEBI:24875"/>
    </ligand>
</feature>
<feature type="transmembrane region" description="Helical" evidence="1">
    <location>
        <begin position="288"/>
        <end position="311"/>
    </location>
</feature>
<feature type="binding site" evidence="1">
    <location>
        <position position="242"/>
    </location>
    <ligand>
        <name>Fe cation</name>
        <dbReference type="ChEBI" id="CHEBI:24875"/>
    </ligand>
</feature>
<dbReference type="NCBIfam" id="TIGR03753">
    <property type="entry name" value="blh_monoox"/>
    <property type="match status" value="1"/>
</dbReference>
<accession>A0A259U2F4</accession>
<feature type="binding site" evidence="1">
    <location>
        <position position="105"/>
    </location>
    <ligand>
        <name>Fe cation</name>
        <dbReference type="ChEBI" id="CHEBI:24875"/>
    </ligand>
</feature>
<gene>
    <name evidence="2" type="ORF">BSZ36_14750</name>
</gene>
<comment type="caution">
    <text evidence="2">The sequence shown here is derived from an EMBL/GenBank/DDBJ whole genome shotgun (WGS) entry which is preliminary data.</text>
</comment>
<comment type="catalytic activity">
    <reaction evidence="1">
        <text>all-trans-beta-carotene + O2 = 2 all-trans-retinal</text>
        <dbReference type="Rhea" id="RHEA:32887"/>
        <dbReference type="ChEBI" id="CHEBI:15379"/>
        <dbReference type="ChEBI" id="CHEBI:17579"/>
        <dbReference type="ChEBI" id="CHEBI:17898"/>
        <dbReference type="EC" id="1.13.11.63"/>
    </reaction>
</comment>
<organism evidence="2 3">
    <name type="scientific">Rubricoccus marinus</name>
    <dbReference type="NCBI Taxonomy" id="716817"/>
    <lineage>
        <taxon>Bacteria</taxon>
        <taxon>Pseudomonadati</taxon>
        <taxon>Rhodothermota</taxon>
        <taxon>Rhodothermia</taxon>
        <taxon>Rhodothermales</taxon>
        <taxon>Rubricoccaceae</taxon>
        <taxon>Rubricoccus</taxon>
    </lineage>
</organism>
<comment type="caution">
    <text evidence="1">Lacks conserved residue(s) required for the propagation of feature annotation.</text>
</comment>
<feature type="transmembrane region" description="Helical" evidence="1">
    <location>
        <begin position="69"/>
        <end position="89"/>
    </location>
</feature>
<reference evidence="2 3" key="1">
    <citation type="submission" date="2016-11" db="EMBL/GenBank/DDBJ databases">
        <title>Study of marine rhodopsin-containing bacteria.</title>
        <authorList>
            <person name="Yoshizawa S."/>
            <person name="Kumagai Y."/>
            <person name="Kogure K."/>
        </authorList>
    </citation>
    <scope>NUCLEOTIDE SEQUENCE [LARGE SCALE GENOMIC DNA]</scope>
    <source>
        <strain evidence="2 3">SG-29</strain>
    </source>
</reference>
<proteinExistence type="inferred from homology"/>
<dbReference type="Proteomes" id="UP000216446">
    <property type="component" value="Unassembled WGS sequence"/>
</dbReference>
<dbReference type="HAMAP" id="MF_02093">
    <property type="entry name" value="Beta_carotene_diox"/>
    <property type="match status" value="1"/>
</dbReference>
<feature type="binding site" evidence="1">
    <location>
        <position position="238"/>
    </location>
    <ligand>
        <name>Fe cation</name>
        <dbReference type="ChEBI" id="CHEBI:24875"/>
    </ligand>
</feature>
<protein>
    <recommendedName>
        <fullName evidence="1">Probable beta-carotene 15,15'-dioxygenase</fullName>
        <ecNumber evidence="1">1.13.11.63</ecNumber>
    </recommendedName>
</protein>
<feature type="transmembrane region" description="Helical" evidence="1">
    <location>
        <begin position="260"/>
        <end position="281"/>
    </location>
</feature>
<sequence length="341" mass="35473">MAWPRLGLGLAWGSVALSLAASPWIAEAPAIVWLVPWAASVVVLGLPHGALDPFVPFRMRGEPLGARRVAVFCALYLGTAGAVIALWALAPVAAAVGFVALTWAHWGQGDVFALRALGWDAHLTSRPHLALAGAVRGALPMLVPLAAQPSAYAAVLGDLAALFDPDGAAGVGAMVAPAAGIVLWALIGGYALWGAASAWRRNAWRPLALDLGEVAGLGVFFAVLPPLWSVGVYFCAWHALRHLARLEPIVAPRRPLRLALLAAPATLGALALFAGLGWLLVERPAAGALLSVYLVGIAAVTVPHVLVVSWMDARQGVWRPRPSTQAGVLASKARRSNTGGR</sequence>
<evidence type="ECO:0000256" key="1">
    <source>
        <dbReference type="HAMAP-Rule" id="MF_02093"/>
    </source>
</evidence>
<dbReference type="Pfam" id="PF15461">
    <property type="entry name" value="BCD"/>
    <property type="match status" value="1"/>
</dbReference>
<dbReference type="InterPro" id="IPR022270">
    <property type="entry name" value="Blh_diox"/>
</dbReference>
<dbReference type="InParanoid" id="A0A259U2F4"/>
<dbReference type="AlphaFoldDB" id="A0A259U2F4"/>
<dbReference type="RefSeq" id="WP_094550261.1">
    <property type="nucleotide sequence ID" value="NZ_MQWB01000001.1"/>
</dbReference>
<dbReference type="GO" id="GO:0016121">
    <property type="term" value="P:carotene catabolic process"/>
    <property type="evidence" value="ECO:0007669"/>
    <property type="project" value="UniProtKB-UniRule"/>
</dbReference>
<evidence type="ECO:0000313" key="3">
    <source>
        <dbReference type="Proteomes" id="UP000216446"/>
    </source>
</evidence>
<keyword evidence="3" id="KW-1185">Reference proteome</keyword>
<dbReference type="GO" id="GO:0005506">
    <property type="term" value="F:iron ion binding"/>
    <property type="evidence" value="ECO:0007669"/>
    <property type="project" value="UniProtKB-UniRule"/>
</dbReference>
<keyword evidence="1" id="KW-0560">Oxidoreductase</keyword>
<keyword evidence="1" id="KW-0479">Metal-binding</keyword>
<dbReference type="EC" id="1.13.11.63" evidence="1"/>